<feature type="domain" description="Xaa-Pro dipeptidyl-peptidase C-terminal" evidence="2">
    <location>
        <begin position="305"/>
        <end position="540"/>
    </location>
</feature>
<dbReference type="PANTHER" id="PTHR43056:SF10">
    <property type="entry name" value="COCE_NOND FAMILY, PUTATIVE (AFU_ORTHOLOGUE AFUA_7G00600)-RELATED"/>
    <property type="match status" value="1"/>
</dbReference>
<organism evidence="3 4">
    <name type="scientific">Microcystis aeruginosa NIES-44</name>
    <dbReference type="NCBI Taxonomy" id="449439"/>
    <lineage>
        <taxon>Bacteria</taxon>
        <taxon>Bacillati</taxon>
        <taxon>Cyanobacteriota</taxon>
        <taxon>Cyanophyceae</taxon>
        <taxon>Oscillatoriophycideae</taxon>
        <taxon>Chroococcales</taxon>
        <taxon>Microcystaceae</taxon>
        <taxon>Microcystis</taxon>
    </lineage>
</organism>
<dbReference type="Pfam" id="PF08530">
    <property type="entry name" value="PepX_C"/>
    <property type="match status" value="1"/>
</dbReference>
<sequence length="547" mass="61497">MLNPYPIKKETASLITRDGISLAADIYRPDSRESFPILLMRQPYGKAIASTVVYAHPSWYARQGYIVVIQDVRGRGNSTGNFNLFAHEISDGLETIEWVLTIPNNTGVVGMYGFSYQGMTQLYTAVNGHGALKTICPAMIAHDLYRDWGYENEAFNLQYNLAWAIQLAAETARLKGEETAYQKLWVASRNLPLFDPIAASPQILQDLAADSFYHDWITRYLPDDYWQNLSPQHLLKNIDLPMLHIGGWFDPHLRGTLSLYQEMQARSIYPQRLIIGAWTHLPWGRKVGEIDYGQQAISPVDKMQLQWFDYFLKGQETELLKNPPVYLFQMGSNQWRYLEKFPTANQQIYYLASQGLANLREDEGKLSAILLEPAIEDTIVHDPWRPVPSLGGHSALPGGIFDRTMLDCRSDVITYTSLPLEKDLTILGSPRLDCYCQADAVSFDICAVVSQVTPDGRVFNITQGYKRVNNPESPLNIALQATFITIPQGHSLRLSLSASCFPAHPVNAGTGSYPHQSRAIDFSIITIKVFCQGNFPAKLLLPLVGES</sequence>
<dbReference type="RefSeq" id="WP_045359076.1">
    <property type="nucleotide sequence ID" value="NZ_BBPA01000037.1"/>
</dbReference>
<dbReference type="InterPro" id="IPR005674">
    <property type="entry name" value="CocE/Ser_esterase"/>
</dbReference>
<name>A0A0A1VUF7_MICAE</name>
<dbReference type="InterPro" id="IPR008979">
    <property type="entry name" value="Galactose-bd-like_sf"/>
</dbReference>
<protein>
    <submittedName>
        <fullName evidence="3">Peptidase S15</fullName>
    </submittedName>
</protein>
<evidence type="ECO:0000256" key="1">
    <source>
        <dbReference type="ARBA" id="ARBA00022801"/>
    </source>
</evidence>
<dbReference type="Proteomes" id="UP000030321">
    <property type="component" value="Unassembled WGS sequence"/>
</dbReference>
<dbReference type="EMBL" id="BBPA01000037">
    <property type="protein sequence ID" value="GAL93355.1"/>
    <property type="molecule type" value="Genomic_DNA"/>
</dbReference>
<gene>
    <name evidence="3" type="ORF">N44_02042</name>
</gene>
<dbReference type="SUPFAM" id="SSF49785">
    <property type="entry name" value="Galactose-binding domain-like"/>
    <property type="match status" value="1"/>
</dbReference>
<dbReference type="Gene3D" id="1.10.3020.10">
    <property type="entry name" value="alpha-amino acid ester hydrolase ( Helical cap domain)"/>
    <property type="match status" value="1"/>
</dbReference>
<proteinExistence type="predicted"/>
<dbReference type="SMART" id="SM00939">
    <property type="entry name" value="PepX_C"/>
    <property type="match status" value="1"/>
</dbReference>
<accession>A0A0A1VUF7</accession>
<dbReference type="AlphaFoldDB" id="A0A0A1VUF7"/>
<dbReference type="InterPro" id="IPR050585">
    <property type="entry name" value="Xaa-Pro_dipeptidyl-ppase/CocE"/>
</dbReference>
<dbReference type="GO" id="GO:0008239">
    <property type="term" value="F:dipeptidyl-peptidase activity"/>
    <property type="evidence" value="ECO:0007669"/>
    <property type="project" value="InterPro"/>
</dbReference>
<dbReference type="InterPro" id="IPR029058">
    <property type="entry name" value="AB_hydrolase_fold"/>
</dbReference>
<dbReference type="PANTHER" id="PTHR43056">
    <property type="entry name" value="PEPTIDASE S9 PROLYL OLIGOPEPTIDASE"/>
    <property type="match status" value="1"/>
</dbReference>
<keyword evidence="1" id="KW-0378">Hydrolase</keyword>
<evidence type="ECO:0000313" key="4">
    <source>
        <dbReference type="Proteomes" id="UP000030321"/>
    </source>
</evidence>
<dbReference type="NCBIfam" id="TIGR00976">
    <property type="entry name" value="CocE_NonD"/>
    <property type="match status" value="1"/>
</dbReference>
<dbReference type="Pfam" id="PF02129">
    <property type="entry name" value="Peptidase_S15"/>
    <property type="match status" value="1"/>
</dbReference>
<dbReference type="InterPro" id="IPR000383">
    <property type="entry name" value="Xaa-Pro-like_dom"/>
</dbReference>
<evidence type="ECO:0000313" key="3">
    <source>
        <dbReference type="EMBL" id="GAL93355.1"/>
    </source>
</evidence>
<evidence type="ECO:0000259" key="2">
    <source>
        <dbReference type="SMART" id="SM00939"/>
    </source>
</evidence>
<dbReference type="SUPFAM" id="SSF53474">
    <property type="entry name" value="alpha/beta-Hydrolases"/>
    <property type="match status" value="1"/>
</dbReference>
<dbReference type="InterPro" id="IPR013736">
    <property type="entry name" value="Xaa-Pro_dipept_C"/>
</dbReference>
<dbReference type="Gene3D" id="3.40.50.1820">
    <property type="entry name" value="alpha/beta hydrolase"/>
    <property type="match status" value="1"/>
</dbReference>
<comment type="caution">
    <text evidence="3">The sequence shown here is derived from an EMBL/GenBank/DDBJ whole genome shotgun (WGS) entry which is preliminary data.</text>
</comment>
<reference evidence="4" key="1">
    <citation type="journal article" date="2015" name="Genome">
        <title>Whole Genome Sequence of the Non-Microcystin-Producing Microcystis aeruginosa Strain NIES-44.</title>
        <authorList>
            <person name="Okano K."/>
            <person name="Miyata N."/>
            <person name="Ozaki Y."/>
        </authorList>
    </citation>
    <scope>NUCLEOTIDE SEQUENCE [LARGE SCALE GENOMIC DNA]</scope>
    <source>
        <strain evidence="4">NIES-44</strain>
    </source>
</reference>
<dbReference type="Gene3D" id="2.60.120.260">
    <property type="entry name" value="Galactose-binding domain-like"/>
    <property type="match status" value="1"/>
</dbReference>